<name>A0AAD8KT29_TARER</name>
<feature type="region of interest" description="Disordered" evidence="1">
    <location>
        <begin position="1"/>
        <end position="22"/>
    </location>
</feature>
<accession>A0AAD8KT29</accession>
<comment type="caution">
    <text evidence="2">The sequence shown here is derived from an EMBL/GenBank/DDBJ whole genome shotgun (WGS) entry which is preliminary data.</text>
</comment>
<dbReference type="Proteomes" id="UP001229421">
    <property type="component" value="Unassembled WGS sequence"/>
</dbReference>
<sequence>MLTSGGGGGVISNVGDGFGGGADAREEALSELKAIEAEMGQYADNDPTTFEAMKEVVKVAHEASNK</sequence>
<evidence type="ECO:0000313" key="3">
    <source>
        <dbReference type="Proteomes" id="UP001229421"/>
    </source>
</evidence>
<keyword evidence="3" id="KW-1185">Reference proteome</keyword>
<evidence type="ECO:0000256" key="1">
    <source>
        <dbReference type="SAM" id="MobiDB-lite"/>
    </source>
</evidence>
<gene>
    <name evidence="2" type="ORF">QVD17_21193</name>
</gene>
<reference evidence="2" key="1">
    <citation type="journal article" date="2023" name="bioRxiv">
        <title>Improved chromosome-level genome assembly for marigold (Tagetes erecta).</title>
        <authorList>
            <person name="Jiang F."/>
            <person name="Yuan L."/>
            <person name="Wang S."/>
            <person name="Wang H."/>
            <person name="Xu D."/>
            <person name="Wang A."/>
            <person name="Fan W."/>
        </authorList>
    </citation>
    <scope>NUCLEOTIDE SEQUENCE</scope>
    <source>
        <strain evidence="2">WSJ</strain>
        <tissue evidence="2">Leaf</tissue>
    </source>
</reference>
<evidence type="ECO:0000313" key="2">
    <source>
        <dbReference type="EMBL" id="KAK1425832.1"/>
    </source>
</evidence>
<proteinExistence type="predicted"/>
<dbReference type="AlphaFoldDB" id="A0AAD8KT29"/>
<organism evidence="2 3">
    <name type="scientific">Tagetes erecta</name>
    <name type="common">African marigold</name>
    <dbReference type="NCBI Taxonomy" id="13708"/>
    <lineage>
        <taxon>Eukaryota</taxon>
        <taxon>Viridiplantae</taxon>
        <taxon>Streptophyta</taxon>
        <taxon>Embryophyta</taxon>
        <taxon>Tracheophyta</taxon>
        <taxon>Spermatophyta</taxon>
        <taxon>Magnoliopsida</taxon>
        <taxon>eudicotyledons</taxon>
        <taxon>Gunneridae</taxon>
        <taxon>Pentapetalae</taxon>
        <taxon>asterids</taxon>
        <taxon>campanulids</taxon>
        <taxon>Asterales</taxon>
        <taxon>Asteraceae</taxon>
        <taxon>Asteroideae</taxon>
        <taxon>Heliantheae alliance</taxon>
        <taxon>Tageteae</taxon>
        <taxon>Tagetes</taxon>
    </lineage>
</organism>
<dbReference type="EMBL" id="JAUHHV010000005">
    <property type="protein sequence ID" value="KAK1425832.1"/>
    <property type="molecule type" value="Genomic_DNA"/>
</dbReference>
<protein>
    <submittedName>
        <fullName evidence="2">Uncharacterized protein</fullName>
    </submittedName>
</protein>